<dbReference type="EMBL" id="ML213607">
    <property type="protein sequence ID" value="TFK37688.1"/>
    <property type="molecule type" value="Genomic_DNA"/>
</dbReference>
<dbReference type="AlphaFoldDB" id="A0A5C3M0L8"/>
<feature type="compositionally biased region" description="Polar residues" evidence="1">
    <location>
        <begin position="64"/>
        <end position="82"/>
    </location>
</feature>
<dbReference type="OrthoDB" id="3047765at2759"/>
<feature type="region of interest" description="Disordered" evidence="1">
    <location>
        <begin position="61"/>
        <end position="150"/>
    </location>
</feature>
<dbReference type="Proteomes" id="UP000308652">
    <property type="component" value="Unassembled WGS sequence"/>
</dbReference>
<protein>
    <submittedName>
        <fullName evidence="2">Uncharacterized protein</fullName>
    </submittedName>
</protein>
<proteinExistence type="predicted"/>
<dbReference type="STRING" id="68775.A0A5C3M0L8"/>
<feature type="compositionally biased region" description="Basic and acidic residues" evidence="1">
    <location>
        <begin position="86"/>
        <end position="96"/>
    </location>
</feature>
<sequence length="176" mass="19076">MAVPAGPPTSDKPTISGPKSAVEVEDSRTQRLQRQQARFRDRGGIFVPTNRNTLVNILLGRAPASQSPKRVHGRSTSISPQKSKGKRLETVKKDVAEGAEVGEDTPLRRTSPRKQARKEKLGSADLQPVAGPSRLADSGSKLSVEPKPSRAKLKAKLKCEARLVLLQISVDVNLFL</sequence>
<evidence type="ECO:0000313" key="3">
    <source>
        <dbReference type="Proteomes" id="UP000308652"/>
    </source>
</evidence>
<keyword evidence="3" id="KW-1185">Reference proteome</keyword>
<reference evidence="2 3" key="1">
    <citation type="journal article" date="2019" name="Nat. Ecol. Evol.">
        <title>Megaphylogeny resolves global patterns of mushroom evolution.</title>
        <authorList>
            <person name="Varga T."/>
            <person name="Krizsan K."/>
            <person name="Foldi C."/>
            <person name="Dima B."/>
            <person name="Sanchez-Garcia M."/>
            <person name="Sanchez-Ramirez S."/>
            <person name="Szollosi G.J."/>
            <person name="Szarkandi J.G."/>
            <person name="Papp V."/>
            <person name="Albert L."/>
            <person name="Andreopoulos W."/>
            <person name="Angelini C."/>
            <person name="Antonin V."/>
            <person name="Barry K.W."/>
            <person name="Bougher N.L."/>
            <person name="Buchanan P."/>
            <person name="Buyck B."/>
            <person name="Bense V."/>
            <person name="Catcheside P."/>
            <person name="Chovatia M."/>
            <person name="Cooper J."/>
            <person name="Damon W."/>
            <person name="Desjardin D."/>
            <person name="Finy P."/>
            <person name="Geml J."/>
            <person name="Haridas S."/>
            <person name="Hughes K."/>
            <person name="Justo A."/>
            <person name="Karasinski D."/>
            <person name="Kautmanova I."/>
            <person name="Kiss B."/>
            <person name="Kocsube S."/>
            <person name="Kotiranta H."/>
            <person name="LaButti K.M."/>
            <person name="Lechner B.E."/>
            <person name="Liimatainen K."/>
            <person name="Lipzen A."/>
            <person name="Lukacs Z."/>
            <person name="Mihaltcheva S."/>
            <person name="Morgado L.N."/>
            <person name="Niskanen T."/>
            <person name="Noordeloos M.E."/>
            <person name="Ohm R.A."/>
            <person name="Ortiz-Santana B."/>
            <person name="Ovrebo C."/>
            <person name="Racz N."/>
            <person name="Riley R."/>
            <person name="Savchenko A."/>
            <person name="Shiryaev A."/>
            <person name="Soop K."/>
            <person name="Spirin V."/>
            <person name="Szebenyi C."/>
            <person name="Tomsovsky M."/>
            <person name="Tulloss R.E."/>
            <person name="Uehling J."/>
            <person name="Grigoriev I.V."/>
            <person name="Vagvolgyi C."/>
            <person name="Papp T."/>
            <person name="Martin F.M."/>
            <person name="Miettinen O."/>
            <person name="Hibbett D.S."/>
            <person name="Nagy L.G."/>
        </authorList>
    </citation>
    <scope>NUCLEOTIDE SEQUENCE [LARGE SCALE GENOMIC DNA]</scope>
    <source>
        <strain evidence="2 3">CBS 166.37</strain>
    </source>
</reference>
<gene>
    <name evidence="2" type="ORF">BDQ12DRAFT_152452</name>
</gene>
<organism evidence="2 3">
    <name type="scientific">Crucibulum laeve</name>
    <dbReference type="NCBI Taxonomy" id="68775"/>
    <lineage>
        <taxon>Eukaryota</taxon>
        <taxon>Fungi</taxon>
        <taxon>Dikarya</taxon>
        <taxon>Basidiomycota</taxon>
        <taxon>Agaricomycotina</taxon>
        <taxon>Agaricomycetes</taxon>
        <taxon>Agaricomycetidae</taxon>
        <taxon>Agaricales</taxon>
        <taxon>Agaricineae</taxon>
        <taxon>Nidulariaceae</taxon>
        <taxon>Crucibulum</taxon>
    </lineage>
</organism>
<evidence type="ECO:0000313" key="2">
    <source>
        <dbReference type="EMBL" id="TFK37688.1"/>
    </source>
</evidence>
<name>A0A5C3M0L8_9AGAR</name>
<feature type="region of interest" description="Disordered" evidence="1">
    <location>
        <begin position="1"/>
        <end position="44"/>
    </location>
</feature>
<evidence type="ECO:0000256" key="1">
    <source>
        <dbReference type="SAM" id="MobiDB-lite"/>
    </source>
</evidence>
<accession>A0A5C3M0L8</accession>